<gene>
    <name evidence="4" type="ordered locus">Sta7437_4071</name>
</gene>
<dbReference type="SMART" id="SM00448">
    <property type="entry name" value="REC"/>
    <property type="match status" value="1"/>
</dbReference>
<dbReference type="SUPFAM" id="SSF52172">
    <property type="entry name" value="CheY-like"/>
    <property type="match status" value="1"/>
</dbReference>
<dbReference type="InterPro" id="IPR050595">
    <property type="entry name" value="Bact_response_regulator"/>
</dbReference>
<dbReference type="InterPro" id="IPR001789">
    <property type="entry name" value="Sig_transdc_resp-reg_receiver"/>
</dbReference>
<organism evidence="4 5">
    <name type="scientific">Stanieria cyanosphaera (strain ATCC 29371 / PCC 7437)</name>
    <dbReference type="NCBI Taxonomy" id="111780"/>
    <lineage>
        <taxon>Bacteria</taxon>
        <taxon>Bacillati</taxon>
        <taxon>Cyanobacteriota</taxon>
        <taxon>Cyanophyceae</taxon>
        <taxon>Pleurocapsales</taxon>
        <taxon>Dermocarpellaceae</taxon>
        <taxon>Stanieria</taxon>
    </lineage>
</organism>
<dbReference type="RefSeq" id="WP_015195202.1">
    <property type="nucleotide sequence ID" value="NC_019748.1"/>
</dbReference>
<dbReference type="GO" id="GO:0000160">
    <property type="term" value="P:phosphorelay signal transduction system"/>
    <property type="evidence" value="ECO:0007669"/>
    <property type="project" value="InterPro"/>
</dbReference>
<feature type="modified residue" description="4-aspartylphosphate" evidence="2">
    <location>
        <position position="326"/>
    </location>
</feature>
<protein>
    <submittedName>
        <fullName evidence="4">Response regulator receiver protein</fullName>
    </submittedName>
</protein>
<dbReference type="Gene3D" id="3.40.50.2300">
    <property type="match status" value="1"/>
</dbReference>
<dbReference type="PROSITE" id="PS50110">
    <property type="entry name" value="RESPONSE_REGULATORY"/>
    <property type="match status" value="1"/>
</dbReference>
<keyword evidence="5" id="KW-1185">Reference proteome</keyword>
<dbReference type="AlphaFoldDB" id="K9XYD8"/>
<evidence type="ECO:0000256" key="1">
    <source>
        <dbReference type="ARBA" id="ARBA00022553"/>
    </source>
</evidence>
<keyword evidence="1 2" id="KW-0597">Phosphoprotein</keyword>
<dbReference type="Proteomes" id="UP000010473">
    <property type="component" value="Chromosome"/>
</dbReference>
<dbReference type="InterPro" id="IPR024186">
    <property type="entry name" value="Sig_transdc_resp-reg_PatA"/>
</dbReference>
<dbReference type="Pfam" id="PF00072">
    <property type="entry name" value="Response_reg"/>
    <property type="match status" value="1"/>
</dbReference>
<dbReference type="PANTHER" id="PTHR44591:SF23">
    <property type="entry name" value="CHEY SUBFAMILY"/>
    <property type="match status" value="1"/>
</dbReference>
<dbReference type="eggNOG" id="COG3437">
    <property type="taxonomic scope" value="Bacteria"/>
</dbReference>
<feature type="domain" description="Response regulatory" evidence="3">
    <location>
        <begin position="277"/>
        <end position="393"/>
    </location>
</feature>
<reference evidence="5" key="1">
    <citation type="journal article" date="2013" name="Proc. Natl. Acad. Sci. U.S.A.">
        <title>Improving the coverage of the cyanobacterial phylum using diversity-driven genome sequencing.</title>
        <authorList>
            <person name="Shih P.M."/>
            <person name="Wu D."/>
            <person name="Latifi A."/>
            <person name="Axen S.D."/>
            <person name="Fewer D.P."/>
            <person name="Talla E."/>
            <person name="Calteau A."/>
            <person name="Cai F."/>
            <person name="Tandeau de Marsac N."/>
            <person name="Rippka R."/>
            <person name="Herdman M."/>
            <person name="Sivonen K."/>
            <person name="Coursin T."/>
            <person name="Laurent T."/>
            <person name="Goodwin L."/>
            <person name="Nolan M."/>
            <person name="Davenport K.W."/>
            <person name="Han C.S."/>
            <person name="Rubin E.M."/>
            <person name="Eisen J.A."/>
            <person name="Woyke T."/>
            <person name="Gugger M."/>
            <person name="Kerfeld C.A."/>
        </authorList>
    </citation>
    <scope>NUCLEOTIDE SEQUENCE [LARGE SCALE GENOMIC DNA]</scope>
    <source>
        <strain evidence="5">ATCC 29371 / PCC 7437</strain>
    </source>
</reference>
<dbReference type="STRING" id="111780.Sta7437_4071"/>
<dbReference type="PATRIC" id="fig|111780.3.peg.4221"/>
<dbReference type="InterPro" id="IPR011006">
    <property type="entry name" value="CheY-like_superfamily"/>
</dbReference>
<accession>K9XYD8</accession>
<evidence type="ECO:0000313" key="4">
    <source>
        <dbReference type="EMBL" id="AFZ37548.1"/>
    </source>
</evidence>
<evidence type="ECO:0000256" key="2">
    <source>
        <dbReference type="PROSITE-ProRule" id="PRU00169"/>
    </source>
</evidence>
<dbReference type="EMBL" id="CP003653">
    <property type="protein sequence ID" value="AFZ37548.1"/>
    <property type="molecule type" value="Genomic_DNA"/>
</dbReference>
<dbReference type="PANTHER" id="PTHR44591">
    <property type="entry name" value="STRESS RESPONSE REGULATOR PROTEIN 1"/>
    <property type="match status" value="1"/>
</dbReference>
<evidence type="ECO:0000313" key="5">
    <source>
        <dbReference type="Proteomes" id="UP000010473"/>
    </source>
</evidence>
<name>K9XYD8_STAC7</name>
<sequence>MQQLEPDLSSENITSNLLQFKLLQLKETAYSGSLKVKTTTDLSWTLNFRLGRLSWSTGESNLENRFQRQLTFCCPEIVKTELKKFESQTSKNKECEFLVQLQRKQLIQKTQLTSLMINVAIEVLFDILQYINQTRDRLSFEINFNDPNSKLGLLLPFIETEIIFKKATKAWQQWQGVGLGAYSPNLFPIIQQPTQLQKQIISREQQQVISLINGTQNLRDLALKSRQNIVSLTQSLIPLVDLGVISFSSVPIVKSSDFQVIEQENTANSNSLEKSPLIACVDDSPLICQALEKIITKQGYRFICIQQPIKVIPTLLKNKPDFIFLDLLMPIINGYELCAQLRRTPSLQNIPIVILTGKDGLVDRMRAKLVGSTDFLSKPVESELVLNILDKFLAIKK</sequence>
<proteinExistence type="predicted"/>
<dbReference type="PIRSF" id="PIRSF005897">
    <property type="entry name" value="RR_PatA"/>
    <property type="match status" value="1"/>
</dbReference>
<dbReference type="KEGG" id="scs:Sta7437_4071"/>
<dbReference type="OrthoDB" id="524459at2"/>
<evidence type="ECO:0000259" key="3">
    <source>
        <dbReference type="PROSITE" id="PS50110"/>
    </source>
</evidence>
<dbReference type="HOGENOM" id="CLU_031371_0_0_3"/>